<organism evidence="9 10">
    <name type="scientific">Hevea brasiliensis</name>
    <name type="common">Para rubber tree</name>
    <name type="synonym">Siphonia brasiliensis</name>
    <dbReference type="NCBI Taxonomy" id="3981"/>
    <lineage>
        <taxon>Eukaryota</taxon>
        <taxon>Viridiplantae</taxon>
        <taxon>Streptophyta</taxon>
        <taxon>Embryophyta</taxon>
        <taxon>Tracheophyta</taxon>
        <taxon>Spermatophyta</taxon>
        <taxon>Magnoliopsida</taxon>
        <taxon>eudicotyledons</taxon>
        <taxon>Gunneridae</taxon>
        <taxon>Pentapetalae</taxon>
        <taxon>rosids</taxon>
        <taxon>fabids</taxon>
        <taxon>Malpighiales</taxon>
        <taxon>Euphorbiaceae</taxon>
        <taxon>Crotonoideae</taxon>
        <taxon>Micrandreae</taxon>
        <taxon>Hevea</taxon>
    </lineage>
</organism>
<keyword evidence="3 6" id="KW-0862">Zinc</keyword>
<dbReference type="InterPro" id="IPR002110">
    <property type="entry name" value="Ankyrin_rpt"/>
</dbReference>
<comment type="caution">
    <text evidence="9">The sequence shown here is derived from an EMBL/GenBank/DDBJ whole genome shotgun (WGS) entry which is preliminary data.</text>
</comment>
<feature type="zinc finger region" description="C3H1-type" evidence="6">
    <location>
        <begin position="306"/>
        <end position="328"/>
    </location>
</feature>
<keyword evidence="2 6" id="KW-0863">Zinc-finger</keyword>
<dbReference type="Gene3D" id="3.30.1370.210">
    <property type="match status" value="1"/>
</dbReference>
<dbReference type="SUPFAM" id="SSF48403">
    <property type="entry name" value="Ankyrin repeat"/>
    <property type="match status" value="1"/>
</dbReference>
<evidence type="ECO:0000256" key="7">
    <source>
        <dbReference type="SAM" id="MobiDB-lite"/>
    </source>
</evidence>
<dbReference type="PROSITE" id="PS50297">
    <property type="entry name" value="ANK_REP_REGION"/>
    <property type="match status" value="1"/>
</dbReference>
<feature type="region of interest" description="Disordered" evidence="7">
    <location>
        <begin position="196"/>
        <end position="229"/>
    </location>
</feature>
<feature type="compositionally biased region" description="Low complexity" evidence="7">
    <location>
        <begin position="197"/>
        <end position="206"/>
    </location>
</feature>
<feature type="compositionally biased region" description="Polar residues" evidence="7">
    <location>
        <begin position="419"/>
        <end position="430"/>
    </location>
</feature>
<evidence type="ECO:0000256" key="4">
    <source>
        <dbReference type="ARBA" id="ARBA00023125"/>
    </source>
</evidence>
<dbReference type="InterPro" id="IPR036770">
    <property type="entry name" value="Ankyrin_rpt-contain_sf"/>
</dbReference>
<feature type="domain" description="C3H1-type" evidence="8">
    <location>
        <begin position="306"/>
        <end position="328"/>
    </location>
</feature>
<dbReference type="InterPro" id="IPR057444">
    <property type="entry name" value="Znf-CCCH_AtC3H23-like"/>
</dbReference>
<dbReference type="PANTHER" id="PTHR14493">
    <property type="entry name" value="UNKEMPT FAMILY MEMBER"/>
    <property type="match status" value="1"/>
</dbReference>
<name>A0ABQ9MLD1_HEVBR</name>
<dbReference type="SMART" id="SM00248">
    <property type="entry name" value="ANK"/>
    <property type="match status" value="2"/>
</dbReference>
<dbReference type="Pfam" id="PF12796">
    <property type="entry name" value="Ank_2"/>
    <property type="match status" value="1"/>
</dbReference>
<keyword evidence="4" id="KW-0238">DNA-binding</keyword>
<dbReference type="PROSITE" id="PS50088">
    <property type="entry name" value="ANK_REPEAT"/>
    <property type="match status" value="1"/>
</dbReference>
<dbReference type="InterPro" id="IPR000571">
    <property type="entry name" value="Znf_CCCH"/>
</dbReference>
<feature type="region of interest" description="Disordered" evidence="7">
    <location>
        <begin position="406"/>
        <end position="442"/>
    </location>
</feature>
<dbReference type="Pfam" id="PF00642">
    <property type="entry name" value="zf-CCCH"/>
    <property type="match status" value="1"/>
</dbReference>
<evidence type="ECO:0000256" key="5">
    <source>
        <dbReference type="PROSITE-ProRule" id="PRU00023"/>
    </source>
</evidence>
<dbReference type="Pfam" id="PF25512">
    <property type="entry name" value="zf-CCCH_AtC3H23"/>
    <property type="match status" value="1"/>
</dbReference>
<feature type="compositionally biased region" description="Polar residues" evidence="7">
    <location>
        <begin position="621"/>
        <end position="633"/>
    </location>
</feature>
<dbReference type="InterPro" id="IPR045234">
    <property type="entry name" value="Unkempt-like"/>
</dbReference>
<evidence type="ECO:0000256" key="6">
    <source>
        <dbReference type="PROSITE-ProRule" id="PRU00723"/>
    </source>
</evidence>
<gene>
    <name evidence="9" type="ORF">P3X46_009275</name>
</gene>
<feature type="repeat" description="ANK" evidence="5">
    <location>
        <begin position="122"/>
        <end position="157"/>
    </location>
</feature>
<reference evidence="9" key="1">
    <citation type="journal article" date="2023" name="Plant Biotechnol. J.">
        <title>Chromosome-level wild Hevea brasiliensis genome provides new tools for genomic-assisted breeding and valuable loci to elevate rubber yield.</title>
        <authorList>
            <person name="Cheng H."/>
            <person name="Song X."/>
            <person name="Hu Y."/>
            <person name="Wu T."/>
            <person name="Yang Q."/>
            <person name="An Z."/>
            <person name="Feng S."/>
            <person name="Deng Z."/>
            <person name="Wu W."/>
            <person name="Zeng X."/>
            <person name="Tu M."/>
            <person name="Wang X."/>
            <person name="Huang H."/>
        </authorList>
    </citation>
    <scope>NUCLEOTIDE SEQUENCE</scope>
    <source>
        <strain evidence="9">MT/VB/25A 57/8</strain>
    </source>
</reference>
<dbReference type="EMBL" id="JARPOI010000005">
    <property type="protein sequence ID" value="KAJ9181109.1"/>
    <property type="molecule type" value="Genomic_DNA"/>
</dbReference>
<evidence type="ECO:0000256" key="3">
    <source>
        <dbReference type="ARBA" id="ARBA00022833"/>
    </source>
</evidence>
<keyword evidence="10" id="KW-1185">Reference proteome</keyword>
<dbReference type="PANTHER" id="PTHR14493:SF50">
    <property type="entry name" value="RING FINGER PROTEIN UNKEMPT"/>
    <property type="match status" value="1"/>
</dbReference>
<keyword evidence="5" id="KW-0040">ANK repeat</keyword>
<feature type="compositionally biased region" description="Low complexity" evidence="7">
    <location>
        <begin position="599"/>
        <end position="610"/>
    </location>
</feature>
<evidence type="ECO:0000256" key="1">
    <source>
        <dbReference type="ARBA" id="ARBA00022723"/>
    </source>
</evidence>
<dbReference type="Proteomes" id="UP001174677">
    <property type="component" value="Chromosome 5"/>
</dbReference>
<evidence type="ECO:0000313" key="9">
    <source>
        <dbReference type="EMBL" id="KAJ9181109.1"/>
    </source>
</evidence>
<accession>A0ABQ9MLD1</accession>
<dbReference type="Gene3D" id="1.25.40.20">
    <property type="entry name" value="Ankyrin repeat-containing domain"/>
    <property type="match status" value="1"/>
</dbReference>
<keyword evidence="1 6" id="KW-0479">Metal-binding</keyword>
<evidence type="ECO:0000313" key="10">
    <source>
        <dbReference type="Proteomes" id="UP001174677"/>
    </source>
</evidence>
<dbReference type="SMART" id="SM00356">
    <property type="entry name" value="ZnF_C3H1"/>
    <property type="match status" value="2"/>
</dbReference>
<sequence length="730" mass="79325">MCCGSERLKPTPSPTLPVISFEDSRPTNVDMNHLTVETEDTFASLLELAANNDTEGFKRSIECDPLCVDETGLWYSRQKGSKQMVNQYRTPLMVAATYGSLDIIRLILSLSDADVNRTCGLDKSTALHCAASGGAVNAVDAVKLLLAAGADPNLVDANGHRPIDVIVVPPKLQGVKFTLEELLATDGSVIERNLRVSTPTSNSNSPPLSPSVENGSPLSASDSPVKSKLNDAPVFSASEKKEYPVDPSLPDIKNSIYSTDEFRMYSFKVRPCSRAYSHDWTECPFVHPGENARRRDPRKFHYSCVPCPDFRKGACRRGDMCEYAHGVFECWLHPAQYRTRLCKDGVSCARRVCFFAHTVEELRPLYLSTGSAVPSPRSSTSGATAMDFAAAMSLLPGSPSSVSVMSPSPFTPPMSPSTNGMSHSSVSWPQPNVPALHLPGSNLQSSRLRSSLNARDIPAEDYSLLPDFDVQQQQLLNELSSLTQSSLSNNSLNRSGRLKVLTPSNLDDLFSAESSSPRYADQALAAAVFSPTHKSAVLNQFQQQQSMLSPINTNFSPKNVDHPLLQASFASGRMSPRNVEPISPMSSRVSMLAQREKQQQQLRSLSSRELGSNPAAIVGSPVNSWSKWGSSNGKPDWTVGTADELGKLRRSNSFELGNGEEPDLSWVQSLIKESPNEIKEKLAMPVSTGIAASASSSEGLIMNSQIESVDQAVGAWIEQLQIDQLVAQQN</sequence>
<proteinExistence type="predicted"/>
<evidence type="ECO:0000259" key="8">
    <source>
        <dbReference type="PROSITE" id="PS50103"/>
    </source>
</evidence>
<feature type="region of interest" description="Disordered" evidence="7">
    <location>
        <begin position="593"/>
        <end position="638"/>
    </location>
</feature>
<evidence type="ECO:0000256" key="2">
    <source>
        <dbReference type="ARBA" id="ARBA00022771"/>
    </source>
</evidence>
<dbReference type="PROSITE" id="PS50103">
    <property type="entry name" value="ZF_C3H1"/>
    <property type="match status" value="1"/>
</dbReference>
<feature type="compositionally biased region" description="Polar residues" evidence="7">
    <location>
        <begin position="212"/>
        <end position="224"/>
    </location>
</feature>
<protein>
    <recommendedName>
        <fullName evidence="8">C3H1-type domain-containing protein</fullName>
    </recommendedName>
</protein>